<reference evidence="1 2" key="1">
    <citation type="journal article" date="2024" name="Plant J.">
        <title>Genome sequences and population genomics reveal climatic adaptation and genomic divergence between two closely related sweetgum species.</title>
        <authorList>
            <person name="Xu W.Q."/>
            <person name="Ren C.Q."/>
            <person name="Zhang X.Y."/>
            <person name="Comes H.P."/>
            <person name="Liu X.H."/>
            <person name="Li Y.G."/>
            <person name="Kettle C.J."/>
            <person name="Jalonen R."/>
            <person name="Gaisberger H."/>
            <person name="Ma Y.Z."/>
            <person name="Qiu Y.X."/>
        </authorList>
    </citation>
    <scope>NUCLEOTIDE SEQUENCE [LARGE SCALE GENOMIC DNA]</scope>
    <source>
        <strain evidence="1">Hangzhou</strain>
    </source>
</reference>
<dbReference type="EMBL" id="JBBPBK010000011">
    <property type="protein sequence ID" value="KAK9275942.1"/>
    <property type="molecule type" value="Genomic_DNA"/>
</dbReference>
<proteinExistence type="predicted"/>
<protein>
    <submittedName>
        <fullName evidence="1">Uncharacterized protein</fullName>
    </submittedName>
</protein>
<evidence type="ECO:0000313" key="1">
    <source>
        <dbReference type="EMBL" id="KAK9275942.1"/>
    </source>
</evidence>
<dbReference type="AlphaFoldDB" id="A0AAP0RFC3"/>
<accession>A0AAP0RFC3</accession>
<comment type="caution">
    <text evidence="1">The sequence shown here is derived from an EMBL/GenBank/DDBJ whole genome shotgun (WGS) entry which is preliminary data.</text>
</comment>
<evidence type="ECO:0000313" key="2">
    <source>
        <dbReference type="Proteomes" id="UP001415857"/>
    </source>
</evidence>
<dbReference type="Proteomes" id="UP001415857">
    <property type="component" value="Unassembled WGS sequence"/>
</dbReference>
<organism evidence="1 2">
    <name type="scientific">Liquidambar formosana</name>
    <name type="common">Formosan gum</name>
    <dbReference type="NCBI Taxonomy" id="63359"/>
    <lineage>
        <taxon>Eukaryota</taxon>
        <taxon>Viridiplantae</taxon>
        <taxon>Streptophyta</taxon>
        <taxon>Embryophyta</taxon>
        <taxon>Tracheophyta</taxon>
        <taxon>Spermatophyta</taxon>
        <taxon>Magnoliopsida</taxon>
        <taxon>eudicotyledons</taxon>
        <taxon>Gunneridae</taxon>
        <taxon>Pentapetalae</taxon>
        <taxon>Saxifragales</taxon>
        <taxon>Altingiaceae</taxon>
        <taxon>Liquidambar</taxon>
    </lineage>
</organism>
<sequence>MAYMYPSIVYKTADHAFPEKPHSANQIRMHATNKLVGERERTLKPQFPKNNRLPLPTKENSNLNFTKIRTGLHHLPKKNQRGSTHIFFAQKVTLIDDSY</sequence>
<gene>
    <name evidence="1" type="ORF">L1049_023217</name>
</gene>
<keyword evidence="2" id="KW-1185">Reference proteome</keyword>
<name>A0AAP0RFC3_LIQFO</name>